<comment type="caution">
    <text evidence="1">The sequence shown here is derived from an EMBL/GenBank/DDBJ whole genome shotgun (WGS) entry which is preliminary data.</text>
</comment>
<sequence length="58" mass="6399">MREMVRRPFSSFCIPGNLPGRLRGANPLGKKNLKNLYKSWVCAAIGPVKSIAHSTLLC</sequence>
<name>C0CYL5_9FIRM</name>
<accession>C0CYL5</accession>
<evidence type="ECO:0000313" key="2">
    <source>
        <dbReference type="Proteomes" id="UP000004756"/>
    </source>
</evidence>
<reference evidence="1 2" key="1">
    <citation type="submission" date="2009-02" db="EMBL/GenBank/DDBJ databases">
        <title>Draft genome sequence of Clostridium asparagiforme (DSM 15981).</title>
        <authorList>
            <person name="Sudarsanam P."/>
            <person name="Ley R."/>
            <person name="Guruge J."/>
            <person name="Turnbaugh P.J."/>
            <person name="Mahowald M."/>
            <person name="Liep D."/>
            <person name="Gordon J."/>
        </authorList>
    </citation>
    <scope>NUCLEOTIDE SEQUENCE [LARGE SCALE GENOMIC DNA]</scope>
    <source>
        <strain evidence="1 2">DSM 15981</strain>
    </source>
</reference>
<keyword evidence="2" id="KW-1185">Reference proteome</keyword>
<gene>
    <name evidence="1" type="ORF">CLOSTASPAR_02092</name>
</gene>
<evidence type="ECO:0000313" key="1">
    <source>
        <dbReference type="EMBL" id="EEG55825.1"/>
    </source>
</evidence>
<dbReference type="EMBL" id="ACCJ01000117">
    <property type="protein sequence ID" value="EEG55825.1"/>
    <property type="molecule type" value="Genomic_DNA"/>
</dbReference>
<dbReference type="Proteomes" id="UP000004756">
    <property type="component" value="Unassembled WGS sequence"/>
</dbReference>
<dbReference type="AlphaFoldDB" id="C0CYL5"/>
<proteinExistence type="predicted"/>
<protein>
    <submittedName>
        <fullName evidence="1">Uncharacterized protein</fullName>
    </submittedName>
</protein>
<organism evidence="1 2">
    <name type="scientific">[Clostridium] asparagiforme DSM 15981</name>
    <dbReference type="NCBI Taxonomy" id="518636"/>
    <lineage>
        <taxon>Bacteria</taxon>
        <taxon>Bacillati</taxon>
        <taxon>Bacillota</taxon>
        <taxon>Clostridia</taxon>
        <taxon>Lachnospirales</taxon>
        <taxon>Lachnospiraceae</taxon>
        <taxon>Enterocloster</taxon>
    </lineage>
</organism>
<dbReference type="HOGENOM" id="CLU_2971180_0_0_9"/>